<dbReference type="OrthoDB" id="653468at2759"/>
<evidence type="ECO:0000256" key="1">
    <source>
        <dbReference type="SAM" id="MobiDB-lite"/>
    </source>
</evidence>
<dbReference type="EMBL" id="CACTIH010002034">
    <property type="protein sequence ID" value="CAA2972005.1"/>
    <property type="molecule type" value="Genomic_DNA"/>
</dbReference>
<feature type="compositionally biased region" description="Gly residues" evidence="1">
    <location>
        <begin position="21"/>
        <end position="30"/>
    </location>
</feature>
<gene>
    <name evidence="3" type="ORF">OLEA9_A105506</name>
</gene>
<keyword evidence="2" id="KW-0812">Transmembrane</keyword>
<dbReference type="AlphaFoldDB" id="A0A8S0R1J5"/>
<accession>A0A8S0R1J5</accession>
<organism evidence="3 4">
    <name type="scientific">Olea europaea subsp. europaea</name>
    <dbReference type="NCBI Taxonomy" id="158383"/>
    <lineage>
        <taxon>Eukaryota</taxon>
        <taxon>Viridiplantae</taxon>
        <taxon>Streptophyta</taxon>
        <taxon>Embryophyta</taxon>
        <taxon>Tracheophyta</taxon>
        <taxon>Spermatophyta</taxon>
        <taxon>Magnoliopsida</taxon>
        <taxon>eudicotyledons</taxon>
        <taxon>Gunneridae</taxon>
        <taxon>Pentapetalae</taxon>
        <taxon>asterids</taxon>
        <taxon>lamiids</taxon>
        <taxon>Lamiales</taxon>
        <taxon>Oleaceae</taxon>
        <taxon>Oleeae</taxon>
        <taxon>Olea</taxon>
    </lineage>
</organism>
<sequence>MATAGEGGDPTNTAAIASSYEGGGREGVGGKSRKRPFRRAHNTTPYDRPLTSLRGITTPATSNNNSSWLNKLVVDPASKLISYGAHRFFASVFPKRLPPPPQPPEANSGLSDRSLETIPNVSTVINTYSFFNLCFLCLLWPSFSTFKILIYVDGEKF</sequence>
<feature type="compositionally biased region" description="Basic residues" evidence="1">
    <location>
        <begin position="31"/>
        <end position="41"/>
    </location>
</feature>
<keyword evidence="4" id="KW-1185">Reference proteome</keyword>
<dbReference type="PANTHER" id="PTHR33416">
    <property type="entry name" value="NUCLEAR PORE COMPLEX PROTEIN NUP1"/>
    <property type="match status" value="1"/>
</dbReference>
<comment type="caution">
    <text evidence="3">The sequence shown here is derived from an EMBL/GenBank/DDBJ whole genome shotgun (WGS) entry which is preliminary data.</text>
</comment>
<proteinExistence type="predicted"/>
<evidence type="ECO:0000313" key="4">
    <source>
        <dbReference type="Proteomes" id="UP000594638"/>
    </source>
</evidence>
<dbReference type="GO" id="GO:0005635">
    <property type="term" value="C:nuclear envelope"/>
    <property type="evidence" value="ECO:0007669"/>
    <property type="project" value="TreeGrafter"/>
</dbReference>
<evidence type="ECO:0000313" key="3">
    <source>
        <dbReference type="EMBL" id="CAA2972005.1"/>
    </source>
</evidence>
<feature type="transmembrane region" description="Helical" evidence="2">
    <location>
        <begin position="130"/>
        <end position="152"/>
    </location>
</feature>
<feature type="region of interest" description="Disordered" evidence="1">
    <location>
        <begin position="1"/>
        <end position="57"/>
    </location>
</feature>
<protein>
    <submittedName>
        <fullName evidence="3">Uncharacterized protein</fullName>
    </submittedName>
</protein>
<evidence type="ECO:0000256" key="2">
    <source>
        <dbReference type="SAM" id="Phobius"/>
    </source>
</evidence>
<dbReference type="GO" id="GO:0071763">
    <property type="term" value="P:nuclear membrane organization"/>
    <property type="evidence" value="ECO:0007669"/>
    <property type="project" value="TreeGrafter"/>
</dbReference>
<keyword evidence="2" id="KW-1133">Transmembrane helix</keyword>
<reference evidence="3 4" key="1">
    <citation type="submission" date="2019-12" db="EMBL/GenBank/DDBJ databases">
        <authorList>
            <person name="Alioto T."/>
            <person name="Alioto T."/>
            <person name="Gomez Garrido J."/>
        </authorList>
    </citation>
    <scope>NUCLEOTIDE SEQUENCE [LARGE SCALE GENOMIC DNA]</scope>
</reference>
<name>A0A8S0R1J5_OLEEU</name>
<dbReference type="PANTHER" id="PTHR33416:SF20">
    <property type="entry name" value="NUCLEAR PORE COMPLEX PROTEIN NUP1"/>
    <property type="match status" value="1"/>
</dbReference>
<dbReference type="Gramene" id="OE9A105506T1">
    <property type="protein sequence ID" value="OE9A105506C1"/>
    <property type="gene ID" value="OE9A105506"/>
</dbReference>
<dbReference type="Proteomes" id="UP000594638">
    <property type="component" value="Unassembled WGS sequence"/>
</dbReference>
<keyword evidence="2" id="KW-0472">Membrane</keyword>